<reference evidence="4" key="1">
    <citation type="journal article" date="2014" name="Int. J. Syst. Evol. Microbiol.">
        <title>Complete genome sequence of Corynebacterium casei LMG S-19264T (=DSM 44701T), isolated from a smear-ripened cheese.</title>
        <authorList>
            <consortium name="US DOE Joint Genome Institute (JGI-PGF)"/>
            <person name="Walter F."/>
            <person name="Albersmeier A."/>
            <person name="Kalinowski J."/>
            <person name="Ruckert C."/>
        </authorList>
    </citation>
    <scope>NUCLEOTIDE SEQUENCE</scope>
    <source>
        <strain evidence="4">CGMCC 1.15493</strain>
    </source>
</reference>
<dbReference type="GO" id="GO:0006508">
    <property type="term" value="P:proteolysis"/>
    <property type="evidence" value="ECO:0007669"/>
    <property type="project" value="InterPro"/>
</dbReference>
<dbReference type="PANTHER" id="PTHR43798">
    <property type="entry name" value="MONOACYLGLYCEROL LIPASE"/>
    <property type="match status" value="1"/>
</dbReference>
<evidence type="ECO:0000313" key="5">
    <source>
        <dbReference type="Proteomes" id="UP000613160"/>
    </source>
</evidence>
<dbReference type="InterPro" id="IPR029058">
    <property type="entry name" value="AB_hydrolase_fold"/>
</dbReference>
<dbReference type="Proteomes" id="UP000613160">
    <property type="component" value="Unassembled WGS sequence"/>
</dbReference>
<feature type="domain" description="AB hydrolase-1" evidence="3">
    <location>
        <begin position="55"/>
        <end position="295"/>
    </location>
</feature>
<evidence type="ECO:0000259" key="3">
    <source>
        <dbReference type="Pfam" id="PF00561"/>
    </source>
</evidence>
<evidence type="ECO:0000256" key="1">
    <source>
        <dbReference type="ARBA" id="ARBA00010088"/>
    </source>
</evidence>
<dbReference type="InterPro" id="IPR000073">
    <property type="entry name" value="AB_hydrolase_1"/>
</dbReference>
<organism evidence="4 5">
    <name type="scientific">Aureimonas glaciei</name>
    <dbReference type="NCBI Taxonomy" id="1776957"/>
    <lineage>
        <taxon>Bacteria</taxon>
        <taxon>Pseudomonadati</taxon>
        <taxon>Pseudomonadota</taxon>
        <taxon>Alphaproteobacteria</taxon>
        <taxon>Hyphomicrobiales</taxon>
        <taxon>Aurantimonadaceae</taxon>
        <taxon>Aureimonas</taxon>
    </lineage>
</organism>
<evidence type="ECO:0000313" key="4">
    <source>
        <dbReference type="EMBL" id="GGD16166.1"/>
    </source>
</evidence>
<dbReference type="Gene3D" id="3.40.50.1820">
    <property type="entry name" value="alpha/beta hydrolase"/>
    <property type="match status" value="1"/>
</dbReference>
<keyword evidence="5" id="KW-1185">Reference proteome</keyword>
<keyword evidence="2 4" id="KW-0378">Hydrolase</keyword>
<gene>
    <name evidence="4" type="ORF">GCM10011335_18660</name>
</gene>
<sequence>MRRNLVALGVGLTALTAGAVILRTAQARRQIGPIGRFLAVDGVRLHYTEFGSGEPIVLLHGNGSLIQEFLASGLVDRLARDHRVILFDRPGYGFSQRPRGRAWSPAAQANLFRQAVRQLGVDEVHLLGHSWGTLVAMEWALRHPASVVSVSALSGYFFPTFRPDVALASIPAVPIIGDLMRHTIVPLLARLVWPKLLRDLFGPAATPPRFHEVPRALMLAPRALGASAEESALMIPAAQALQGRYAGLRARLLIMAGEGDRIVDPAQQSRRLHERLPGSQLVVIEGAGHLFHHTELAKTAAAIVAFTRSGT</sequence>
<dbReference type="SUPFAM" id="SSF53474">
    <property type="entry name" value="alpha/beta-Hydrolases"/>
    <property type="match status" value="1"/>
</dbReference>
<dbReference type="InterPro" id="IPR050266">
    <property type="entry name" value="AB_hydrolase_sf"/>
</dbReference>
<dbReference type="Pfam" id="PF00561">
    <property type="entry name" value="Abhydrolase_1"/>
    <property type="match status" value="1"/>
</dbReference>
<dbReference type="EMBL" id="BMJJ01000003">
    <property type="protein sequence ID" value="GGD16166.1"/>
    <property type="molecule type" value="Genomic_DNA"/>
</dbReference>
<proteinExistence type="inferred from homology"/>
<evidence type="ECO:0000256" key="2">
    <source>
        <dbReference type="ARBA" id="ARBA00022801"/>
    </source>
</evidence>
<dbReference type="GO" id="GO:0016020">
    <property type="term" value="C:membrane"/>
    <property type="evidence" value="ECO:0007669"/>
    <property type="project" value="TreeGrafter"/>
</dbReference>
<dbReference type="RefSeq" id="WP_188850289.1">
    <property type="nucleotide sequence ID" value="NZ_BMJJ01000003.1"/>
</dbReference>
<dbReference type="PRINTS" id="PR00111">
    <property type="entry name" value="ABHYDROLASE"/>
</dbReference>
<name>A0A916XW66_9HYPH</name>
<reference evidence="4" key="2">
    <citation type="submission" date="2020-09" db="EMBL/GenBank/DDBJ databases">
        <authorList>
            <person name="Sun Q."/>
            <person name="Zhou Y."/>
        </authorList>
    </citation>
    <scope>NUCLEOTIDE SEQUENCE</scope>
    <source>
        <strain evidence="4">CGMCC 1.15493</strain>
    </source>
</reference>
<dbReference type="PRINTS" id="PR00793">
    <property type="entry name" value="PROAMNOPTASE"/>
</dbReference>
<comment type="similarity">
    <text evidence="1">Belongs to the peptidase S33 family.</text>
</comment>
<protein>
    <submittedName>
        <fullName evidence="4">Alpha/beta hydrolase</fullName>
    </submittedName>
</protein>
<dbReference type="InterPro" id="IPR002410">
    <property type="entry name" value="Peptidase_S33"/>
</dbReference>
<dbReference type="GO" id="GO:0008233">
    <property type="term" value="F:peptidase activity"/>
    <property type="evidence" value="ECO:0007669"/>
    <property type="project" value="InterPro"/>
</dbReference>
<accession>A0A916XW66</accession>
<dbReference type="PANTHER" id="PTHR43798:SF33">
    <property type="entry name" value="HYDROLASE, PUTATIVE (AFU_ORTHOLOGUE AFUA_2G14860)-RELATED"/>
    <property type="match status" value="1"/>
</dbReference>
<comment type="caution">
    <text evidence="4">The sequence shown here is derived from an EMBL/GenBank/DDBJ whole genome shotgun (WGS) entry which is preliminary data.</text>
</comment>
<dbReference type="AlphaFoldDB" id="A0A916XW66"/>